<reference evidence="1" key="1">
    <citation type="journal article" date="2013" name="Genome Announc.">
        <title>Draft Genome Sequence of Agarivorans albus Strain MKT 106T, an Agarolytic Marine Bacterium.</title>
        <authorList>
            <person name="Yasuike M."/>
            <person name="Nakamura Y."/>
            <person name="Kai W."/>
            <person name="Fujiwara A."/>
            <person name="Fukui Y."/>
            <person name="Satomi M."/>
            <person name="Sano M."/>
        </authorList>
    </citation>
    <scope>NUCLEOTIDE SEQUENCE [LARGE SCALE GENOMIC DNA]</scope>
</reference>
<dbReference type="SUPFAM" id="SSF69754">
    <property type="entry name" value="Ribosome binding protein Y (YfiA homologue)"/>
    <property type="match status" value="1"/>
</dbReference>
<proteinExistence type="predicted"/>
<organism evidence="1 2">
    <name type="scientific">Agarivorans albus MKT 106</name>
    <dbReference type="NCBI Taxonomy" id="1331007"/>
    <lineage>
        <taxon>Bacteria</taxon>
        <taxon>Pseudomonadati</taxon>
        <taxon>Pseudomonadota</taxon>
        <taxon>Gammaproteobacteria</taxon>
        <taxon>Alteromonadales</taxon>
        <taxon>Alteromonadaceae</taxon>
        <taxon>Agarivorans</taxon>
    </lineage>
</organism>
<evidence type="ECO:0008006" key="3">
    <source>
        <dbReference type="Google" id="ProtNLM"/>
    </source>
</evidence>
<protein>
    <recommendedName>
        <fullName evidence="3">Ribosomal subunit interface protein</fullName>
    </recommendedName>
</protein>
<dbReference type="Gene3D" id="3.30.160.100">
    <property type="entry name" value="Ribosome hibernation promotion factor-like"/>
    <property type="match status" value="1"/>
</dbReference>
<gene>
    <name evidence="1" type="ORF">AALB_1893</name>
</gene>
<keyword evidence="2" id="KW-1185">Reference proteome</keyword>
<accession>R9PKN3</accession>
<evidence type="ECO:0000313" key="1">
    <source>
        <dbReference type="EMBL" id="GAD01813.1"/>
    </source>
</evidence>
<dbReference type="Proteomes" id="UP000014461">
    <property type="component" value="Unassembled WGS sequence"/>
</dbReference>
<dbReference type="InterPro" id="IPR003489">
    <property type="entry name" value="RHF/RaiA"/>
</dbReference>
<dbReference type="AlphaFoldDB" id="R9PKN3"/>
<dbReference type="InterPro" id="IPR036567">
    <property type="entry name" value="RHF-like"/>
</dbReference>
<dbReference type="Pfam" id="PF02482">
    <property type="entry name" value="Ribosomal_S30AE"/>
    <property type="match status" value="1"/>
</dbReference>
<dbReference type="OrthoDB" id="121633at2"/>
<dbReference type="STRING" id="1331007.AALB_1893"/>
<evidence type="ECO:0000313" key="2">
    <source>
        <dbReference type="Proteomes" id="UP000014461"/>
    </source>
</evidence>
<name>R9PKN3_AGAAL</name>
<sequence>MPSSMKIDMHSQHFPLSEPLQAYIKRRINFALGSQYNNIMRIAVKLSDSKESSGANGKRCQILVKLAGQADVVIEDIQAQIYVAIDRAASRASRSVTRRIARVRNKALRAPDISVADYYSLSDEDDNDPLNSEFVEFTEYPTNSAEEGVTR</sequence>
<dbReference type="RefSeq" id="WP_016401581.1">
    <property type="nucleotide sequence ID" value="NZ_BARX01000011.1"/>
</dbReference>
<dbReference type="EMBL" id="BARX01000011">
    <property type="protein sequence ID" value="GAD01813.1"/>
    <property type="molecule type" value="Genomic_DNA"/>
</dbReference>
<comment type="caution">
    <text evidence="1">The sequence shown here is derived from an EMBL/GenBank/DDBJ whole genome shotgun (WGS) entry which is preliminary data.</text>
</comment>